<dbReference type="Proteomes" id="UP001289374">
    <property type="component" value="Unassembled WGS sequence"/>
</dbReference>
<reference evidence="2" key="1">
    <citation type="submission" date="2020-06" db="EMBL/GenBank/DDBJ databases">
        <authorList>
            <person name="Li T."/>
            <person name="Hu X."/>
            <person name="Zhang T."/>
            <person name="Song X."/>
            <person name="Zhang H."/>
            <person name="Dai N."/>
            <person name="Sheng W."/>
            <person name="Hou X."/>
            <person name="Wei L."/>
        </authorList>
    </citation>
    <scope>NUCLEOTIDE SEQUENCE</scope>
    <source>
        <strain evidence="2">K16</strain>
        <tissue evidence="2">Leaf</tissue>
    </source>
</reference>
<organism evidence="2 3">
    <name type="scientific">Sesamum angolense</name>
    <dbReference type="NCBI Taxonomy" id="2727404"/>
    <lineage>
        <taxon>Eukaryota</taxon>
        <taxon>Viridiplantae</taxon>
        <taxon>Streptophyta</taxon>
        <taxon>Embryophyta</taxon>
        <taxon>Tracheophyta</taxon>
        <taxon>Spermatophyta</taxon>
        <taxon>Magnoliopsida</taxon>
        <taxon>eudicotyledons</taxon>
        <taxon>Gunneridae</taxon>
        <taxon>Pentapetalae</taxon>
        <taxon>asterids</taxon>
        <taxon>lamiids</taxon>
        <taxon>Lamiales</taxon>
        <taxon>Pedaliaceae</taxon>
        <taxon>Sesamum</taxon>
    </lineage>
</organism>
<evidence type="ECO:0000256" key="1">
    <source>
        <dbReference type="SAM" id="MobiDB-lite"/>
    </source>
</evidence>
<evidence type="ECO:0000313" key="2">
    <source>
        <dbReference type="EMBL" id="KAK4383010.1"/>
    </source>
</evidence>
<keyword evidence="3" id="KW-1185">Reference proteome</keyword>
<sequence>MRHEIKLSKKQSPKTNEELKRMSDIPYASAVESILVVQCTKPDAAYALSVTSYSDISFQSDDDGAKSQSNFVFKLNGSVVAWKSSKKTWDVYAILVDRLASTGVVCRLEESRQSRAYDDCILDLCERLSCPGHCHHKPYPVQPEYVVKTVSFKKRIRPLSKHDKSISYVLKDAFTLYKPVAAVIGRIGKEVMTTTVPPPPGRGRRGQDRDSRSRSRSQSWPS</sequence>
<gene>
    <name evidence="2" type="ORF">Sango_2818200</name>
</gene>
<dbReference type="EMBL" id="JACGWL010000621">
    <property type="protein sequence ID" value="KAK4383010.1"/>
    <property type="molecule type" value="Genomic_DNA"/>
</dbReference>
<evidence type="ECO:0000313" key="3">
    <source>
        <dbReference type="Proteomes" id="UP001289374"/>
    </source>
</evidence>
<accession>A0AAE1T6W9</accession>
<proteinExistence type="predicted"/>
<comment type="caution">
    <text evidence="2">The sequence shown here is derived from an EMBL/GenBank/DDBJ whole genome shotgun (WGS) entry which is preliminary data.</text>
</comment>
<protein>
    <submittedName>
        <fullName evidence="2">Uncharacterized protein</fullName>
    </submittedName>
</protein>
<reference evidence="2" key="2">
    <citation type="journal article" date="2024" name="Plant">
        <title>Genomic evolution and insights into agronomic trait innovations of Sesamum species.</title>
        <authorList>
            <person name="Miao H."/>
            <person name="Wang L."/>
            <person name="Qu L."/>
            <person name="Liu H."/>
            <person name="Sun Y."/>
            <person name="Le M."/>
            <person name="Wang Q."/>
            <person name="Wei S."/>
            <person name="Zheng Y."/>
            <person name="Lin W."/>
            <person name="Duan Y."/>
            <person name="Cao H."/>
            <person name="Xiong S."/>
            <person name="Wang X."/>
            <person name="Wei L."/>
            <person name="Li C."/>
            <person name="Ma Q."/>
            <person name="Ju M."/>
            <person name="Zhao R."/>
            <person name="Li G."/>
            <person name="Mu C."/>
            <person name="Tian Q."/>
            <person name="Mei H."/>
            <person name="Zhang T."/>
            <person name="Gao T."/>
            <person name="Zhang H."/>
        </authorList>
    </citation>
    <scope>NUCLEOTIDE SEQUENCE</scope>
    <source>
        <strain evidence="2">K16</strain>
    </source>
</reference>
<feature type="region of interest" description="Disordered" evidence="1">
    <location>
        <begin position="192"/>
        <end position="222"/>
    </location>
</feature>
<name>A0AAE1T6W9_9LAMI</name>
<dbReference type="AlphaFoldDB" id="A0AAE1T6W9"/>